<reference evidence="5 6" key="1">
    <citation type="submission" date="2019-12" db="EMBL/GenBank/DDBJ databases">
        <title>Genomic-based taxomic classification of the family Erythrobacteraceae.</title>
        <authorList>
            <person name="Xu L."/>
        </authorList>
    </citation>
    <scope>NUCLEOTIDE SEQUENCE [LARGE SCALE GENOMIC DNA]</scope>
    <source>
        <strain evidence="5 6">JCM 12189</strain>
    </source>
</reference>
<sequence>MLKPIPWRRSVAIKHSALSALAFATALGAATVPHAAIAQSGYASESMHAGTVEIPVNKSQVVTADVPIDRAMIGNDSIADILPVSDRSVYVLGKEIGTTSLTLYDRSNRVIAVMDIAVGPDVLSLREQMADLMPGEGVDARMTGDSIVLSGTVSDVGVADRAVQLASAYAGEDKVVNLMTLGGSQQVMLEVRFAEVSRSIGKDLGVRTFFNGDRVSGVTGPGSQLTPGGGSSNFGNGDLQVSEVTNAFGVITRSFTDILGLDVDVALDALEEKGLAKTLAEPTLVALSGQRASFLAGGEFPVPVVQSGGIGGGQAGITVEFKSFGVGLGFTPTVLSNKVINLIVEPEVSSIDQSASITLNGIRIPGLQTRRASTVLELRDGESFAIAGLLQRDFQTTVNQVPLLGSIPLIGSLFRSTSFQKGETELLIIVTPRLVAPLRPEQVQLPTDRVKDPIQADVLLNGNAHRTNDLPPIAGDTPANTQQGTETNAQEAADGYEY</sequence>
<proteinExistence type="inferred from homology"/>
<dbReference type="PANTHER" id="PTHR30332">
    <property type="entry name" value="PROBABLE GENERAL SECRETION PATHWAY PROTEIN D"/>
    <property type="match status" value="1"/>
</dbReference>
<comment type="similarity">
    <text evidence="1">Belongs to the bacterial secretin family.</text>
</comment>
<evidence type="ECO:0000256" key="2">
    <source>
        <dbReference type="SAM" id="MobiDB-lite"/>
    </source>
</evidence>
<dbReference type="PRINTS" id="PR00811">
    <property type="entry name" value="BCTERIALGSPD"/>
</dbReference>
<comment type="caution">
    <text evidence="5">The sequence shown here is derived from an EMBL/GenBank/DDBJ whole genome shotgun (WGS) entry which is preliminary data.</text>
</comment>
<evidence type="ECO:0000256" key="1">
    <source>
        <dbReference type="RuleBase" id="RU004003"/>
    </source>
</evidence>
<evidence type="ECO:0000256" key="3">
    <source>
        <dbReference type="SAM" id="SignalP"/>
    </source>
</evidence>
<evidence type="ECO:0000313" key="6">
    <source>
        <dbReference type="Proteomes" id="UP000432727"/>
    </source>
</evidence>
<evidence type="ECO:0000313" key="5">
    <source>
        <dbReference type="EMBL" id="MXO97157.1"/>
    </source>
</evidence>
<dbReference type="InterPro" id="IPR050810">
    <property type="entry name" value="Bact_Secretion_Sys_Channel"/>
</dbReference>
<name>A0A6I4TQC4_9SPHN</name>
<feature type="domain" description="BON" evidence="4">
    <location>
        <begin position="114"/>
        <end position="183"/>
    </location>
</feature>
<dbReference type="GO" id="GO:0009306">
    <property type="term" value="P:protein secretion"/>
    <property type="evidence" value="ECO:0007669"/>
    <property type="project" value="InterPro"/>
</dbReference>
<dbReference type="EMBL" id="WTYI01000001">
    <property type="protein sequence ID" value="MXO97157.1"/>
    <property type="molecule type" value="Genomic_DNA"/>
</dbReference>
<dbReference type="AlphaFoldDB" id="A0A6I4TQC4"/>
<feature type="chain" id="PRO_5026328971" evidence="3">
    <location>
        <begin position="36"/>
        <end position="498"/>
    </location>
</feature>
<accession>A0A6I4TQC4</accession>
<dbReference type="Pfam" id="PF00263">
    <property type="entry name" value="Secretin"/>
    <property type="match status" value="1"/>
</dbReference>
<dbReference type="InterPro" id="IPR032789">
    <property type="entry name" value="T2SS-T3SS_pil_N"/>
</dbReference>
<keyword evidence="3" id="KW-0732">Signal</keyword>
<dbReference type="GO" id="GO:0015627">
    <property type="term" value="C:type II protein secretion system complex"/>
    <property type="evidence" value="ECO:0007669"/>
    <property type="project" value="TreeGrafter"/>
</dbReference>
<keyword evidence="6" id="KW-1185">Reference proteome</keyword>
<dbReference type="InterPro" id="IPR001775">
    <property type="entry name" value="GspD/PilQ"/>
</dbReference>
<feature type="compositionally biased region" description="Polar residues" evidence="2">
    <location>
        <begin position="478"/>
        <end position="490"/>
    </location>
</feature>
<dbReference type="OrthoDB" id="9775455at2"/>
<gene>
    <name evidence="5" type="ORF">GRI34_12090</name>
</gene>
<dbReference type="PANTHER" id="PTHR30332:SF17">
    <property type="entry name" value="TYPE IV PILIATION SYSTEM PROTEIN DR_0774-RELATED"/>
    <property type="match status" value="1"/>
</dbReference>
<dbReference type="InterPro" id="IPR004846">
    <property type="entry name" value="T2SS/T3SS_dom"/>
</dbReference>
<protein>
    <submittedName>
        <fullName evidence="5">Type II and III secretion system protein family protein</fullName>
    </submittedName>
</protein>
<evidence type="ECO:0000259" key="4">
    <source>
        <dbReference type="PROSITE" id="PS50914"/>
    </source>
</evidence>
<dbReference type="Proteomes" id="UP000432727">
    <property type="component" value="Unassembled WGS sequence"/>
</dbReference>
<dbReference type="InterPro" id="IPR007055">
    <property type="entry name" value="BON_dom"/>
</dbReference>
<dbReference type="Pfam" id="PF13629">
    <property type="entry name" value="T2SS-T3SS_pil_N"/>
    <property type="match status" value="1"/>
</dbReference>
<feature type="signal peptide" evidence="3">
    <location>
        <begin position="1"/>
        <end position="35"/>
    </location>
</feature>
<organism evidence="5 6">
    <name type="scientific">Qipengyuania aquimaris</name>
    <dbReference type="NCBI Taxonomy" id="255984"/>
    <lineage>
        <taxon>Bacteria</taxon>
        <taxon>Pseudomonadati</taxon>
        <taxon>Pseudomonadota</taxon>
        <taxon>Alphaproteobacteria</taxon>
        <taxon>Sphingomonadales</taxon>
        <taxon>Erythrobacteraceae</taxon>
        <taxon>Qipengyuania</taxon>
    </lineage>
</organism>
<feature type="region of interest" description="Disordered" evidence="2">
    <location>
        <begin position="465"/>
        <end position="498"/>
    </location>
</feature>
<dbReference type="PROSITE" id="PS50914">
    <property type="entry name" value="BON"/>
    <property type="match status" value="1"/>
</dbReference>